<gene>
    <name evidence="2" type="ORF">HDF10_003280</name>
</gene>
<dbReference type="SUPFAM" id="SSF52266">
    <property type="entry name" value="SGNH hydrolase"/>
    <property type="match status" value="1"/>
</dbReference>
<evidence type="ECO:0000313" key="3">
    <source>
        <dbReference type="Proteomes" id="UP000569092"/>
    </source>
</evidence>
<dbReference type="GO" id="GO:0016788">
    <property type="term" value="F:hydrolase activity, acting on ester bonds"/>
    <property type="evidence" value="ECO:0007669"/>
    <property type="project" value="UniProtKB-ARBA"/>
</dbReference>
<name>A0A7W8N4K2_9BACT</name>
<dbReference type="AlphaFoldDB" id="A0A7W8N4K2"/>
<feature type="domain" description="SGNH hydrolase-type esterase" evidence="1">
    <location>
        <begin position="105"/>
        <end position="355"/>
    </location>
</feature>
<dbReference type="Gene3D" id="3.40.50.1110">
    <property type="entry name" value="SGNH hydrolase"/>
    <property type="match status" value="1"/>
</dbReference>
<dbReference type="Proteomes" id="UP000569092">
    <property type="component" value="Unassembled WGS sequence"/>
</dbReference>
<dbReference type="InterPro" id="IPR013830">
    <property type="entry name" value="SGNH_hydro"/>
</dbReference>
<protein>
    <recommendedName>
        <fullName evidence="1">SGNH hydrolase-type esterase domain-containing protein</fullName>
    </recommendedName>
</protein>
<dbReference type="InterPro" id="IPR036514">
    <property type="entry name" value="SGNH_hydro_sf"/>
</dbReference>
<sequence>MSTMVTLPKDQLPRRDLLILPALSILTLLVLLIASEAAARFFFPEQKTDYCEIPNARLGFSYKPGCITHVKAAEGPWVVNQYNDCGYRSRESCGPKPSGTTRIALIGSSIAEGWLVGYDQSFNARAAKDLTARCHRPVEIQNLGRQACSLTCISRRVDEALALNPDVLLMTINASDIETLTEADMATRFQPTVPAHKDPATEKRSPVRRIKSLFAESRAMIVIEHYLFQDAATYLRLALINTNATGFLHTPFNSAWEQRFHNVDILLSETAAKAHEANVPFVLVEFPSAAQTAALVLKDPAQKLDPDAINTRLAQISSSHGIRFVNTLNAFRETPASNKLYYLADGHLDGEGQALISGPLVEQLTDSSDSIIAGCPVLHAQGSR</sequence>
<accession>A0A7W8N4K2</accession>
<organism evidence="2 3">
    <name type="scientific">Tunturiibacter lichenicola</name>
    <dbReference type="NCBI Taxonomy" id="2051959"/>
    <lineage>
        <taxon>Bacteria</taxon>
        <taxon>Pseudomonadati</taxon>
        <taxon>Acidobacteriota</taxon>
        <taxon>Terriglobia</taxon>
        <taxon>Terriglobales</taxon>
        <taxon>Acidobacteriaceae</taxon>
        <taxon>Tunturiibacter</taxon>
    </lineage>
</organism>
<comment type="caution">
    <text evidence="2">The sequence shown here is derived from an EMBL/GenBank/DDBJ whole genome shotgun (WGS) entry which is preliminary data.</text>
</comment>
<evidence type="ECO:0000313" key="2">
    <source>
        <dbReference type="EMBL" id="MBB5345289.1"/>
    </source>
</evidence>
<dbReference type="EMBL" id="JACHDZ010000005">
    <property type="protein sequence ID" value="MBB5345289.1"/>
    <property type="molecule type" value="Genomic_DNA"/>
</dbReference>
<dbReference type="Pfam" id="PF13472">
    <property type="entry name" value="Lipase_GDSL_2"/>
    <property type="match status" value="1"/>
</dbReference>
<evidence type="ECO:0000259" key="1">
    <source>
        <dbReference type="Pfam" id="PF13472"/>
    </source>
</evidence>
<reference evidence="2 3" key="1">
    <citation type="submission" date="2020-08" db="EMBL/GenBank/DDBJ databases">
        <title>Genomic Encyclopedia of Type Strains, Phase IV (KMG-V): Genome sequencing to study the core and pangenomes of soil and plant-associated prokaryotes.</title>
        <authorList>
            <person name="Whitman W."/>
        </authorList>
    </citation>
    <scope>NUCLEOTIDE SEQUENCE [LARGE SCALE GENOMIC DNA]</scope>
    <source>
        <strain evidence="2 3">M8US30</strain>
    </source>
</reference>
<proteinExistence type="predicted"/>